<keyword evidence="1" id="KW-1133">Transmembrane helix</keyword>
<reference evidence="3" key="1">
    <citation type="submission" date="2023-07" db="EMBL/GenBank/DDBJ databases">
        <authorList>
            <person name="Luz R."/>
            <person name="Cordeiro R."/>
            <person name="Fonseca A."/>
            <person name="Goncalves V."/>
        </authorList>
    </citation>
    <scope>NUCLEOTIDE SEQUENCE [LARGE SCALE GENOMIC DNA]</scope>
    <source>
        <strain evidence="3">BACA0444</strain>
    </source>
</reference>
<evidence type="ECO:0000313" key="2">
    <source>
        <dbReference type="EMBL" id="MDS3861038.1"/>
    </source>
</evidence>
<gene>
    <name evidence="2" type="ORF">RIF25_09475</name>
</gene>
<protein>
    <submittedName>
        <fullName evidence="2">Uncharacterized protein</fullName>
    </submittedName>
</protein>
<feature type="transmembrane region" description="Helical" evidence="1">
    <location>
        <begin position="47"/>
        <end position="71"/>
    </location>
</feature>
<feature type="transmembrane region" description="Helical" evidence="1">
    <location>
        <begin position="6"/>
        <end position="35"/>
    </location>
</feature>
<keyword evidence="1" id="KW-0812">Transmembrane</keyword>
<sequence>MLFAQIANVGFAAGVFLALLDVVLAFLFFAVSLKLQKKTKSLQSKNICIIQAIASLIGFLLIAFYMFFFGWLLVDVLFFAVLIMHFILIVILVKDWLIAKSL</sequence>
<dbReference type="AlphaFoldDB" id="A0AAE4FSL5"/>
<dbReference type="RefSeq" id="WP_322878296.1">
    <property type="nucleotide sequence ID" value="NZ_JAVMIP010000008.1"/>
</dbReference>
<name>A0AAE4FSL5_9CYAN</name>
<dbReference type="Proteomes" id="UP001268256">
    <property type="component" value="Unassembled WGS sequence"/>
</dbReference>
<evidence type="ECO:0000256" key="1">
    <source>
        <dbReference type="SAM" id="Phobius"/>
    </source>
</evidence>
<feature type="transmembrane region" description="Helical" evidence="1">
    <location>
        <begin position="77"/>
        <end position="97"/>
    </location>
</feature>
<keyword evidence="1" id="KW-0472">Membrane</keyword>
<dbReference type="EMBL" id="JAVMIP010000008">
    <property type="protein sequence ID" value="MDS3861038.1"/>
    <property type="molecule type" value="Genomic_DNA"/>
</dbReference>
<comment type="caution">
    <text evidence="2">The sequence shown here is derived from an EMBL/GenBank/DDBJ whole genome shotgun (WGS) entry which is preliminary data.</text>
</comment>
<keyword evidence="3" id="KW-1185">Reference proteome</keyword>
<evidence type="ECO:0000313" key="3">
    <source>
        <dbReference type="Proteomes" id="UP001268256"/>
    </source>
</evidence>
<proteinExistence type="predicted"/>
<organism evidence="2 3">
    <name type="scientific">Pseudocalidococcus azoricus BACA0444</name>
    <dbReference type="NCBI Taxonomy" id="2918990"/>
    <lineage>
        <taxon>Bacteria</taxon>
        <taxon>Bacillati</taxon>
        <taxon>Cyanobacteriota</taxon>
        <taxon>Cyanophyceae</taxon>
        <taxon>Acaryochloridales</taxon>
        <taxon>Thermosynechococcaceae</taxon>
        <taxon>Pseudocalidococcus</taxon>
        <taxon>Pseudocalidococcus azoricus</taxon>
    </lineage>
</organism>
<accession>A0AAE4FSL5</accession>